<feature type="transmembrane region" description="Helical" evidence="2">
    <location>
        <begin position="305"/>
        <end position="329"/>
    </location>
</feature>
<comment type="caution">
    <text evidence="3">The sequence shown here is derived from an EMBL/GenBank/DDBJ whole genome shotgun (WGS) entry which is preliminary data.</text>
</comment>
<feature type="compositionally biased region" description="Polar residues" evidence="1">
    <location>
        <begin position="283"/>
        <end position="294"/>
    </location>
</feature>
<gene>
    <name evidence="3" type="ORF">Clacol_010026</name>
</gene>
<feature type="region of interest" description="Disordered" evidence="1">
    <location>
        <begin position="257"/>
        <end position="302"/>
    </location>
</feature>
<evidence type="ECO:0008006" key="5">
    <source>
        <dbReference type="Google" id="ProtNLM"/>
    </source>
</evidence>
<evidence type="ECO:0000313" key="3">
    <source>
        <dbReference type="EMBL" id="GJJ15748.1"/>
    </source>
</evidence>
<accession>A0AAV5ASY7</accession>
<evidence type="ECO:0000256" key="2">
    <source>
        <dbReference type="SAM" id="Phobius"/>
    </source>
</evidence>
<keyword evidence="2" id="KW-0472">Membrane</keyword>
<keyword evidence="4" id="KW-1185">Reference proteome</keyword>
<keyword evidence="2" id="KW-0812">Transmembrane</keyword>
<protein>
    <recommendedName>
        <fullName evidence="5">Peptidase A1 domain-containing protein</fullName>
    </recommendedName>
</protein>
<organism evidence="3 4">
    <name type="scientific">Clathrus columnatus</name>
    <dbReference type="NCBI Taxonomy" id="1419009"/>
    <lineage>
        <taxon>Eukaryota</taxon>
        <taxon>Fungi</taxon>
        <taxon>Dikarya</taxon>
        <taxon>Basidiomycota</taxon>
        <taxon>Agaricomycotina</taxon>
        <taxon>Agaricomycetes</taxon>
        <taxon>Phallomycetidae</taxon>
        <taxon>Phallales</taxon>
        <taxon>Clathraceae</taxon>
        <taxon>Clathrus</taxon>
    </lineage>
</organism>
<keyword evidence="2" id="KW-1133">Transmembrane helix</keyword>
<reference evidence="3" key="1">
    <citation type="submission" date="2021-10" db="EMBL/GenBank/DDBJ databases">
        <title>De novo Genome Assembly of Clathrus columnatus (Basidiomycota, Fungi) Using Illumina and Nanopore Sequence Data.</title>
        <authorList>
            <person name="Ogiso-Tanaka E."/>
            <person name="Itagaki H."/>
            <person name="Hosoya T."/>
            <person name="Hosaka K."/>
        </authorList>
    </citation>
    <scope>NUCLEOTIDE SEQUENCE</scope>
    <source>
        <strain evidence="3">MO-923</strain>
    </source>
</reference>
<feature type="compositionally biased region" description="Low complexity" evidence="1">
    <location>
        <begin position="257"/>
        <end position="278"/>
    </location>
</feature>
<proteinExistence type="predicted"/>
<dbReference type="AlphaFoldDB" id="A0AAV5ASY7"/>
<dbReference type="Proteomes" id="UP001050691">
    <property type="component" value="Unassembled WGS sequence"/>
</dbReference>
<sequence length="460" mass="48876">MSSEFREIILLNDDPSITYIGEWTAVQSTPFGAWGDFGSPFSPTLHSSSIGIVGAIDIANYSTNPDPTWECYVNGVSLGPPNLIDTKSGSDSMCSGQGFLDGENELVVNVTSKGMPFYFDRIPYQAAPSVSLENTLIKIQNPDPAINYISGWSPNGIVNQTSDPNSLISIQLSWYAYLAQGTNGSSGEYSIDGDSFTPFEIPGVPSTSPPLYNQVLFDTSGLTLEMGTHVLLVKYTGTSRQGPLTLDFLLVKNGSFASSPTSSSGDMPTSSSSSGGTSETKAHASNPTSPVNQPSGGSGSSKSNVGAIIGGVVGSIFGVLAIIIFFVWLKCRWRRSHGNHPHGIMPFLHQSASEMPMPPLQTSQIPKKHIQLEHTSNIASTEYADSDSLHPASLFIAHSGPPAITATVSGRPLSSPVLATHVTAIRDAIPIRHEDSGICFRPSATLTTEGFEIPPTYTEQ</sequence>
<dbReference type="EMBL" id="BPWL01000011">
    <property type="protein sequence ID" value="GJJ15748.1"/>
    <property type="molecule type" value="Genomic_DNA"/>
</dbReference>
<evidence type="ECO:0000313" key="4">
    <source>
        <dbReference type="Proteomes" id="UP001050691"/>
    </source>
</evidence>
<name>A0AAV5ASY7_9AGAM</name>
<evidence type="ECO:0000256" key="1">
    <source>
        <dbReference type="SAM" id="MobiDB-lite"/>
    </source>
</evidence>